<sequence length="234" mass="26598">MTFHSLIKATVVGAFCLWFSIGTAQELDETNTAETESTSTFYNNEARQRFFAFMIGGHRAFTSGDNFMGEGLEGGTGIDFRVQVYVYKYFFVGLASNATYFNVRNQELLGSYRNSRVAENYVYLGYEFLPAEDFRLGLQVSVSGDVDFKNTGFTTTDIAEQHDSARLNRYGFYLNYELAPHFMLYLDYGYNVLHTDIEAPSAYENFFSKGTYSTVGLGLVFTIGRRDLISRFLE</sequence>
<gene>
    <name evidence="2" type="ORF">DFQ08_101551</name>
</gene>
<evidence type="ECO:0000256" key="1">
    <source>
        <dbReference type="SAM" id="SignalP"/>
    </source>
</evidence>
<dbReference type="EMBL" id="QPJO01000001">
    <property type="protein sequence ID" value="RCW93753.1"/>
    <property type="molecule type" value="Genomic_DNA"/>
</dbReference>
<keyword evidence="1" id="KW-0732">Signal</keyword>
<dbReference type="AlphaFoldDB" id="A0A368ZP91"/>
<protein>
    <recommendedName>
        <fullName evidence="4">Outer membrane protein with beta-barrel domain</fullName>
    </recommendedName>
</protein>
<evidence type="ECO:0008006" key="4">
    <source>
        <dbReference type="Google" id="ProtNLM"/>
    </source>
</evidence>
<proteinExistence type="predicted"/>
<evidence type="ECO:0000313" key="3">
    <source>
        <dbReference type="Proteomes" id="UP000253436"/>
    </source>
</evidence>
<feature type="chain" id="PRO_5016910198" description="Outer membrane protein with beta-barrel domain" evidence="1">
    <location>
        <begin position="25"/>
        <end position="234"/>
    </location>
</feature>
<name>A0A368ZP91_9FLAO</name>
<dbReference type="Proteomes" id="UP000253436">
    <property type="component" value="Unassembled WGS sequence"/>
</dbReference>
<organism evidence="2 3">
    <name type="scientific">Winogradskyella arenosi</name>
    <dbReference type="NCBI Taxonomy" id="533325"/>
    <lineage>
        <taxon>Bacteria</taxon>
        <taxon>Pseudomonadati</taxon>
        <taxon>Bacteroidota</taxon>
        <taxon>Flavobacteriia</taxon>
        <taxon>Flavobacteriales</taxon>
        <taxon>Flavobacteriaceae</taxon>
        <taxon>Winogradskyella</taxon>
    </lineage>
</organism>
<accession>A0A368ZP91</accession>
<evidence type="ECO:0000313" key="2">
    <source>
        <dbReference type="EMBL" id="RCW93753.1"/>
    </source>
</evidence>
<comment type="caution">
    <text evidence="2">The sequence shown here is derived from an EMBL/GenBank/DDBJ whole genome shotgun (WGS) entry which is preliminary data.</text>
</comment>
<keyword evidence="3" id="KW-1185">Reference proteome</keyword>
<dbReference type="RefSeq" id="WP_114308257.1">
    <property type="nucleotide sequence ID" value="NZ_QPJO01000001.1"/>
</dbReference>
<reference evidence="2 3" key="1">
    <citation type="submission" date="2018-07" db="EMBL/GenBank/DDBJ databases">
        <title>Genomic Encyclopedia of Type Strains, Phase III (KMG-III): the genomes of soil and plant-associated and newly described type strains.</title>
        <authorList>
            <person name="Whitman W."/>
        </authorList>
    </citation>
    <scope>NUCLEOTIDE SEQUENCE [LARGE SCALE GENOMIC DNA]</scope>
    <source>
        <strain evidence="2 3">CECT 7958</strain>
    </source>
</reference>
<feature type="signal peptide" evidence="1">
    <location>
        <begin position="1"/>
        <end position="24"/>
    </location>
</feature>
<dbReference type="OrthoDB" id="1143467at2"/>